<dbReference type="SUPFAM" id="SSF56300">
    <property type="entry name" value="Metallo-dependent phosphatases"/>
    <property type="match status" value="1"/>
</dbReference>
<dbReference type="GO" id="GO:0000398">
    <property type="term" value="P:mRNA splicing, via spliceosome"/>
    <property type="evidence" value="ECO:0007669"/>
    <property type="project" value="TreeGrafter"/>
</dbReference>
<comment type="cofactor">
    <cofactor evidence="3">
        <name>Fe(2+)</name>
        <dbReference type="ChEBI" id="CHEBI:29033"/>
    </cofactor>
</comment>
<dbReference type="Gene3D" id="3.60.21.10">
    <property type="match status" value="1"/>
</dbReference>
<evidence type="ECO:0000313" key="16">
    <source>
        <dbReference type="Proteomes" id="UP001489004"/>
    </source>
</evidence>
<proteinExistence type="inferred from homology"/>
<dbReference type="Proteomes" id="UP001489004">
    <property type="component" value="Unassembled WGS sequence"/>
</dbReference>
<evidence type="ECO:0000256" key="3">
    <source>
        <dbReference type="ARBA" id="ARBA00001954"/>
    </source>
</evidence>
<accession>A0AAW1PN76</accession>
<dbReference type="Pfam" id="PF00149">
    <property type="entry name" value="Metallophos"/>
    <property type="match status" value="1"/>
</dbReference>
<dbReference type="GO" id="GO:0046872">
    <property type="term" value="F:metal ion binding"/>
    <property type="evidence" value="ECO:0007669"/>
    <property type="project" value="UniProtKB-KW"/>
</dbReference>
<dbReference type="EMBL" id="JALJOR010000010">
    <property type="protein sequence ID" value="KAK9809956.1"/>
    <property type="molecule type" value="Genomic_DNA"/>
</dbReference>
<keyword evidence="12" id="KW-0539">Nucleus</keyword>
<feature type="region of interest" description="Disordered" evidence="13">
    <location>
        <begin position="419"/>
        <end position="466"/>
    </location>
</feature>
<dbReference type="GO" id="GO:0005634">
    <property type="term" value="C:nucleus"/>
    <property type="evidence" value="ECO:0007669"/>
    <property type="project" value="UniProtKB-SubCell"/>
</dbReference>
<keyword evidence="10" id="KW-0408">Iron</keyword>
<name>A0AAW1PN76_9CHLO</name>
<dbReference type="InterPro" id="IPR041816">
    <property type="entry name" value="Dbr1_N"/>
</dbReference>
<sequence length="466" mass="51620">MAGVPERKRGLRVAVEGCCHGELDKIYETMQALERKQNIKIDLLICCGDFQAVRNLDDLECLACPRKYRTLATFWKYYTNRAVAPYPTLFIGGNHEAANYLWELYHGGWVAPNIWYMGHAGVINFGGVRIGGLSGIYNSKHYRMGYYEHPPYTPDSIRSAYHIRELEVYRLLQLKQPLDICLSHDWPRGIAHYGFKDQLFRKKPFLRDEVESNTLGSPPAEQLLKALRPAYWFSAHLHVKYAALYPHDTPSTAQQRQHSAGAASASQANGSEALGVQHSKSGFTSFLALDKCLPNRAFLQVVEFPDADGPLEFAYDEEWLGILRTTHSLTSLTRRQAPLPGMGGWREGATAADKQFIRDALDAREEIDLAEAEDDPDEICIPETDGADAAAADDVDESPTDEIADDPMFTPMEINNSFHPGAAAAALDARDEGRGSQGLSSQQPAQPRGLSAALAAIMPKADGHSK</sequence>
<dbReference type="AlphaFoldDB" id="A0AAW1PN76"/>
<dbReference type="PANTHER" id="PTHR12849:SF0">
    <property type="entry name" value="LARIAT DEBRANCHING ENZYME"/>
    <property type="match status" value="1"/>
</dbReference>
<keyword evidence="11" id="KW-0464">Manganese</keyword>
<dbReference type="InterPro" id="IPR007708">
    <property type="entry name" value="DBR1_C"/>
</dbReference>
<evidence type="ECO:0000256" key="13">
    <source>
        <dbReference type="SAM" id="MobiDB-lite"/>
    </source>
</evidence>
<comment type="subcellular location">
    <subcellularLocation>
        <location evidence="4">Nucleus</location>
    </subcellularLocation>
</comment>
<evidence type="ECO:0000256" key="6">
    <source>
        <dbReference type="ARBA" id="ARBA00022664"/>
    </source>
</evidence>
<dbReference type="CDD" id="cd00844">
    <property type="entry name" value="MPP_Dbr1_N"/>
    <property type="match status" value="1"/>
</dbReference>
<protein>
    <recommendedName>
        <fullName evidence="14">Lariat debranching enzyme C-terminal domain-containing protein</fullName>
    </recommendedName>
</protein>
<organism evidence="15 16">
    <name type="scientific">[Myrmecia] bisecta</name>
    <dbReference type="NCBI Taxonomy" id="41462"/>
    <lineage>
        <taxon>Eukaryota</taxon>
        <taxon>Viridiplantae</taxon>
        <taxon>Chlorophyta</taxon>
        <taxon>core chlorophytes</taxon>
        <taxon>Trebouxiophyceae</taxon>
        <taxon>Trebouxiales</taxon>
        <taxon>Trebouxiaceae</taxon>
        <taxon>Myrmecia</taxon>
    </lineage>
</organism>
<keyword evidence="6" id="KW-0507">mRNA processing</keyword>
<gene>
    <name evidence="15" type="ORF">WJX72_002497</name>
</gene>
<evidence type="ECO:0000256" key="11">
    <source>
        <dbReference type="ARBA" id="ARBA00023211"/>
    </source>
</evidence>
<evidence type="ECO:0000256" key="4">
    <source>
        <dbReference type="ARBA" id="ARBA00004123"/>
    </source>
</evidence>
<evidence type="ECO:0000259" key="14">
    <source>
        <dbReference type="SMART" id="SM01124"/>
    </source>
</evidence>
<comment type="caution">
    <text evidence="15">The sequence shown here is derived from an EMBL/GenBank/DDBJ whole genome shotgun (WGS) entry which is preliminary data.</text>
</comment>
<evidence type="ECO:0000256" key="10">
    <source>
        <dbReference type="ARBA" id="ARBA00023004"/>
    </source>
</evidence>
<dbReference type="FunFam" id="3.60.21.10:FF:000035">
    <property type="entry name" value="Lariat debranching enzyme"/>
    <property type="match status" value="1"/>
</dbReference>
<keyword evidence="8" id="KW-0378">Hydrolase</keyword>
<keyword evidence="9" id="KW-0862">Zinc</keyword>
<reference evidence="15 16" key="1">
    <citation type="journal article" date="2024" name="Nat. Commun.">
        <title>Phylogenomics reveals the evolutionary origins of lichenization in chlorophyte algae.</title>
        <authorList>
            <person name="Puginier C."/>
            <person name="Libourel C."/>
            <person name="Otte J."/>
            <person name="Skaloud P."/>
            <person name="Haon M."/>
            <person name="Grisel S."/>
            <person name="Petersen M."/>
            <person name="Berrin J.G."/>
            <person name="Delaux P.M."/>
            <person name="Dal Grande F."/>
            <person name="Keller J."/>
        </authorList>
    </citation>
    <scope>NUCLEOTIDE SEQUENCE [LARGE SCALE GENOMIC DNA]</scope>
    <source>
        <strain evidence="15 16">SAG 2043</strain>
    </source>
</reference>
<feature type="domain" description="Lariat debranching enzyme C-terminal" evidence="14">
    <location>
        <begin position="276"/>
        <end position="418"/>
    </location>
</feature>
<evidence type="ECO:0000256" key="7">
    <source>
        <dbReference type="ARBA" id="ARBA00022723"/>
    </source>
</evidence>
<dbReference type="InterPro" id="IPR029052">
    <property type="entry name" value="Metallo-depent_PP-like"/>
</dbReference>
<comment type="similarity">
    <text evidence="5">Belongs to the lariat debranching enzyme family.</text>
</comment>
<evidence type="ECO:0000313" key="15">
    <source>
        <dbReference type="EMBL" id="KAK9809956.1"/>
    </source>
</evidence>
<evidence type="ECO:0000256" key="1">
    <source>
        <dbReference type="ARBA" id="ARBA00001936"/>
    </source>
</evidence>
<evidence type="ECO:0000256" key="5">
    <source>
        <dbReference type="ARBA" id="ARBA00006045"/>
    </source>
</evidence>
<dbReference type="Pfam" id="PF05011">
    <property type="entry name" value="DBR1"/>
    <property type="match status" value="1"/>
</dbReference>
<dbReference type="PANTHER" id="PTHR12849">
    <property type="entry name" value="RNA LARIAT DEBRANCHING ENZYME"/>
    <property type="match status" value="1"/>
</dbReference>
<evidence type="ECO:0000256" key="8">
    <source>
        <dbReference type="ARBA" id="ARBA00022801"/>
    </source>
</evidence>
<dbReference type="InterPro" id="IPR004843">
    <property type="entry name" value="Calcineurin-like_PHP"/>
</dbReference>
<comment type="cofactor">
    <cofactor evidence="2">
        <name>Zn(2+)</name>
        <dbReference type="ChEBI" id="CHEBI:29105"/>
    </cofactor>
</comment>
<evidence type="ECO:0000256" key="12">
    <source>
        <dbReference type="ARBA" id="ARBA00023242"/>
    </source>
</evidence>
<keyword evidence="16" id="KW-1185">Reference proteome</keyword>
<keyword evidence="7" id="KW-0479">Metal-binding</keyword>
<evidence type="ECO:0000256" key="2">
    <source>
        <dbReference type="ARBA" id="ARBA00001947"/>
    </source>
</evidence>
<dbReference type="SMART" id="SM01124">
    <property type="entry name" value="DBR1"/>
    <property type="match status" value="1"/>
</dbReference>
<comment type="cofactor">
    <cofactor evidence="1">
        <name>Mn(2+)</name>
        <dbReference type="ChEBI" id="CHEBI:29035"/>
    </cofactor>
</comment>
<dbReference type="GO" id="GO:0008419">
    <property type="term" value="F:RNA lariat debranching enzyme activity"/>
    <property type="evidence" value="ECO:0007669"/>
    <property type="project" value="TreeGrafter"/>
</dbReference>
<evidence type="ECO:0000256" key="9">
    <source>
        <dbReference type="ARBA" id="ARBA00022833"/>
    </source>
</evidence>